<dbReference type="EMBL" id="BMFV01000011">
    <property type="protein sequence ID" value="GGH80782.1"/>
    <property type="molecule type" value="Genomic_DNA"/>
</dbReference>
<reference evidence="1" key="2">
    <citation type="submission" date="2020-09" db="EMBL/GenBank/DDBJ databases">
        <authorList>
            <person name="Sun Q."/>
            <person name="Zhou Y."/>
        </authorList>
    </citation>
    <scope>NUCLEOTIDE SEQUENCE</scope>
    <source>
        <strain evidence="1">CGMCC 1.12777</strain>
    </source>
</reference>
<proteinExistence type="predicted"/>
<accession>A0A8J3EM12</accession>
<keyword evidence="1" id="KW-0808">Transferase</keyword>
<dbReference type="Proteomes" id="UP000656813">
    <property type="component" value="Unassembled WGS sequence"/>
</dbReference>
<organism evidence="1 2">
    <name type="scientific">Pullulanibacillus pueri</name>
    <dbReference type="NCBI Taxonomy" id="1437324"/>
    <lineage>
        <taxon>Bacteria</taxon>
        <taxon>Bacillati</taxon>
        <taxon>Bacillota</taxon>
        <taxon>Bacilli</taxon>
        <taxon>Bacillales</taxon>
        <taxon>Sporolactobacillaceae</taxon>
        <taxon>Pullulanibacillus</taxon>
    </lineage>
</organism>
<evidence type="ECO:0000313" key="1">
    <source>
        <dbReference type="EMBL" id="GGH80782.1"/>
    </source>
</evidence>
<sequence length="128" mass="14921">MKAELKPDALVKVRSKTGEYIARLVEFRNEQSAVVETLAVLKHPTQGDLHQPNETDVPLFHERRAHAFHEKVLVNISAMSLFEGEVPDYELSLKNALIEKMKPLEERDDLWAKKSYEHLNTLYKEYFK</sequence>
<dbReference type="Pfam" id="PF08810">
    <property type="entry name" value="KapB"/>
    <property type="match status" value="1"/>
</dbReference>
<dbReference type="RefSeq" id="WP_188497044.1">
    <property type="nucleotide sequence ID" value="NZ_BMFV01000011.1"/>
</dbReference>
<protein>
    <submittedName>
        <fullName evidence="1">Kinase</fullName>
    </submittedName>
</protein>
<dbReference type="Gene3D" id="2.30.30.430">
    <property type="entry name" value="Kinase associated protein B domain"/>
    <property type="match status" value="1"/>
</dbReference>
<comment type="caution">
    <text evidence="1">The sequence shown here is derived from an EMBL/GenBank/DDBJ whole genome shotgun (WGS) entry which is preliminary data.</text>
</comment>
<dbReference type="SUPFAM" id="SSF141251">
    <property type="entry name" value="Kinase-associated protein B-like"/>
    <property type="match status" value="1"/>
</dbReference>
<name>A0A8J3EM12_9BACL</name>
<evidence type="ECO:0000313" key="2">
    <source>
        <dbReference type="Proteomes" id="UP000656813"/>
    </source>
</evidence>
<dbReference type="AlphaFoldDB" id="A0A8J3EM12"/>
<dbReference type="SMART" id="SM01298">
    <property type="entry name" value="KapB"/>
    <property type="match status" value="1"/>
</dbReference>
<keyword evidence="1" id="KW-0418">Kinase</keyword>
<reference evidence="1" key="1">
    <citation type="journal article" date="2014" name="Int. J. Syst. Evol. Microbiol.">
        <title>Complete genome sequence of Corynebacterium casei LMG S-19264T (=DSM 44701T), isolated from a smear-ripened cheese.</title>
        <authorList>
            <consortium name="US DOE Joint Genome Institute (JGI-PGF)"/>
            <person name="Walter F."/>
            <person name="Albersmeier A."/>
            <person name="Kalinowski J."/>
            <person name="Ruckert C."/>
        </authorList>
    </citation>
    <scope>NUCLEOTIDE SEQUENCE</scope>
    <source>
        <strain evidence="1">CGMCC 1.12777</strain>
    </source>
</reference>
<dbReference type="InterPro" id="IPR014916">
    <property type="entry name" value="KapB"/>
</dbReference>
<keyword evidence="2" id="KW-1185">Reference proteome</keyword>
<dbReference type="InterPro" id="IPR038080">
    <property type="entry name" value="KapB_sf"/>
</dbReference>
<dbReference type="GO" id="GO:0016301">
    <property type="term" value="F:kinase activity"/>
    <property type="evidence" value="ECO:0007669"/>
    <property type="project" value="UniProtKB-KW"/>
</dbReference>
<gene>
    <name evidence="1" type="primary">kapB</name>
    <name evidence="1" type="ORF">GCM10007096_17700</name>
</gene>